<dbReference type="EMBL" id="CAKXYP010000018">
    <property type="protein sequence ID" value="CAH9418373.1"/>
    <property type="molecule type" value="Genomic_DNA"/>
</dbReference>
<feature type="region of interest" description="Disordered" evidence="1">
    <location>
        <begin position="1"/>
        <end position="26"/>
    </location>
</feature>
<feature type="compositionally biased region" description="Basic and acidic residues" evidence="1">
    <location>
        <begin position="7"/>
        <end position="16"/>
    </location>
</feature>
<evidence type="ECO:0000313" key="2">
    <source>
        <dbReference type="EMBL" id="CAH9418373.1"/>
    </source>
</evidence>
<protein>
    <submittedName>
        <fullName evidence="2">Uncharacterized protein</fullName>
    </submittedName>
</protein>
<evidence type="ECO:0000256" key="1">
    <source>
        <dbReference type="SAM" id="MobiDB-lite"/>
    </source>
</evidence>
<comment type="caution">
    <text evidence="2">The sequence shown here is derived from an EMBL/GenBank/DDBJ whole genome shotgun (WGS) entry which is preliminary data.</text>
</comment>
<proteinExistence type="predicted"/>
<accession>A0ABM9H421</accession>
<evidence type="ECO:0000313" key="3">
    <source>
        <dbReference type="Proteomes" id="UP001154015"/>
    </source>
</evidence>
<keyword evidence="3" id="KW-1185">Reference proteome</keyword>
<sequence>MPPSSPHRGEIRRPRSETPLTVSQPDDYFQRHVPISSAHFARSHRPAASGFRRVSSRLLTFPQRLPGRVPAACRIPSLVLP</sequence>
<name>A0ABM9H421_STRGL</name>
<dbReference type="Proteomes" id="UP001154015">
    <property type="component" value="Unassembled WGS sequence"/>
</dbReference>
<reference evidence="2" key="1">
    <citation type="submission" date="2022-03" db="EMBL/GenBank/DDBJ databases">
        <authorList>
            <person name="Leyn A S."/>
        </authorList>
    </citation>
    <scope>NUCLEOTIDE SEQUENCE</scope>
    <source>
        <strain evidence="2">Streptomyces globisporus 4-3</strain>
    </source>
</reference>
<organism evidence="2 3">
    <name type="scientific">Streptomyces globisporus</name>
    <dbReference type="NCBI Taxonomy" id="1908"/>
    <lineage>
        <taxon>Bacteria</taxon>
        <taxon>Bacillati</taxon>
        <taxon>Actinomycetota</taxon>
        <taxon>Actinomycetes</taxon>
        <taxon>Kitasatosporales</taxon>
        <taxon>Streptomycetaceae</taxon>
        <taxon>Streptomyces</taxon>
    </lineage>
</organism>
<gene>
    <name evidence="2" type="ORF">SGL43_05422</name>
</gene>